<evidence type="ECO:0000256" key="1">
    <source>
        <dbReference type="ARBA" id="ARBA00022555"/>
    </source>
</evidence>
<keyword evidence="6 9" id="KW-0694">RNA-binding</keyword>
<evidence type="ECO:0000256" key="2">
    <source>
        <dbReference type="ARBA" id="ARBA00022603"/>
    </source>
</evidence>
<evidence type="ECO:0000256" key="5">
    <source>
        <dbReference type="ARBA" id="ARBA00022694"/>
    </source>
</evidence>
<feature type="region of interest" description="Disordered" evidence="10">
    <location>
        <begin position="75"/>
        <end position="125"/>
    </location>
</feature>
<dbReference type="PANTHER" id="PTHR10631">
    <property type="entry name" value="N 2 ,N 2 -DIMETHYLGUANOSINE TRNA METHYLTRANSFERASE"/>
    <property type="match status" value="1"/>
</dbReference>
<organism evidence="11 12">
    <name type="scientific">Brassica rapa subsp. trilocularis</name>
    <dbReference type="NCBI Taxonomy" id="1813537"/>
    <lineage>
        <taxon>Eukaryota</taxon>
        <taxon>Viridiplantae</taxon>
        <taxon>Streptophyta</taxon>
        <taxon>Embryophyta</taxon>
        <taxon>Tracheophyta</taxon>
        <taxon>Spermatophyta</taxon>
        <taxon>Magnoliopsida</taxon>
        <taxon>eudicotyledons</taxon>
        <taxon>Gunneridae</taxon>
        <taxon>Pentapetalae</taxon>
        <taxon>rosids</taxon>
        <taxon>malvids</taxon>
        <taxon>Brassicales</taxon>
        <taxon>Brassicaceae</taxon>
        <taxon>Brassiceae</taxon>
        <taxon>Brassica</taxon>
    </lineage>
</organism>
<feature type="region of interest" description="Disordered" evidence="10">
    <location>
        <begin position="560"/>
        <end position="595"/>
    </location>
</feature>
<dbReference type="InterPro" id="IPR002905">
    <property type="entry name" value="Trm1"/>
</dbReference>
<evidence type="ECO:0000256" key="9">
    <source>
        <dbReference type="PROSITE-ProRule" id="PRU00958"/>
    </source>
</evidence>
<sequence>QSIRIQGDNLKSLLLIIRERAMESDLNDYTVIKEGEAEILLHKKNQVFFNKAQVNNRDMSIAVLREFISKRKQEHEAKLSKRNRSASNVVDKDSSQASKEGTPIENGEHQVPSEDPPISASKKPEGVALRGLQPPKVLEALSASGLRALRYARKIEGIGQVVALDNDIASVEACQRNIKFNGSLAISKVESHHTDARVHMLTHPNEFDVVDLDPYGSPSIFLDSAIQSVSDGGLLMCTATDMAVLCGGNGEVCYSKYGSYPLRGKYCHEMALRILLASIESHANRYKRYIVPVLSVQMDFYVRVFVRVYTSASAMKSTPLKLSYVYQCIGCDSFHLQPVGRSLPKNNSVRYLPAIGPVVAQDCYHCGKKYNMGGPIWSAPIHDQEWVTSILNSVKSMNDRYPAYDRIYAELVDVPLFLSLHNLCATLKCISPSAAMFRSAVINANYRISGTHVNPLGMKTDAPMEVIWDIMRCWVKNHPIKAQAPELPGSVILSKEPSHQVDFSRHAGSLSKAQAKKVARFLPNPEKHWGPKLRAGRQITSKHVSLIGHEAVNGHLTQHHEELKEEEEEAVQEDNIQEELDAKRLKTTEDIASTS</sequence>
<keyword evidence="12" id="KW-1185">Reference proteome</keyword>
<comment type="catalytic activity">
    <reaction evidence="8 9">
        <text>guanosine(26) in tRNA + 2 S-adenosyl-L-methionine = N(2)-dimethylguanosine(26) in tRNA + 2 S-adenosyl-L-homocysteine + 2 H(+)</text>
        <dbReference type="Rhea" id="RHEA:43140"/>
        <dbReference type="Rhea" id="RHEA-COMP:10359"/>
        <dbReference type="Rhea" id="RHEA-COMP:10360"/>
        <dbReference type="ChEBI" id="CHEBI:15378"/>
        <dbReference type="ChEBI" id="CHEBI:57856"/>
        <dbReference type="ChEBI" id="CHEBI:59789"/>
        <dbReference type="ChEBI" id="CHEBI:74269"/>
        <dbReference type="ChEBI" id="CHEBI:74513"/>
        <dbReference type="EC" id="2.1.1.216"/>
    </reaction>
</comment>
<keyword evidence="4 9" id="KW-0949">S-adenosyl-L-methionine</keyword>
<gene>
    <name evidence="11" type="primary">A01p059170.1_BraROA</name>
    <name evidence="11" type="ORF">IGI04_004201</name>
</gene>
<comment type="caution">
    <text evidence="11">The sequence shown here is derived from an EMBL/GenBank/DDBJ whole genome shotgun (WGS) entry which is preliminary data.</text>
</comment>
<dbReference type="Proteomes" id="UP000823674">
    <property type="component" value="Chromosome A01"/>
</dbReference>
<evidence type="ECO:0000256" key="4">
    <source>
        <dbReference type="ARBA" id="ARBA00022691"/>
    </source>
</evidence>
<evidence type="ECO:0000256" key="8">
    <source>
        <dbReference type="ARBA" id="ARBA00051897"/>
    </source>
</evidence>
<dbReference type="PROSITE" id="PS51626">
    <property type="entry name" value="SAM_MT_TRM1"/>
    <property type="match status" value="1"/>
</dbReference>
<dbReference type="NCBIfam" id="TIGR00308">
    <property type="entry name" value="TRM1"/>
    <property type="match status" value="1"/>
</dbReference>
<evidence type="ECO:0000256" key="6">
    <source>
        <dbReference type="ARBA" id="ARBA00022884"/>
    </source>
</evidence>
<evidence type="ECO:0000313" key="12">
    <source>
        <dbReference type="Proteomes" id="UP000823674"/>
    </source>
</evidence>
<dbReference type="InterPro" id="IPR029063">
    <property type="entry name" value="SAM-dependent_MTases_sf"/>
</dbReference>
<dbReference type="InterPro" id="IPR042296">
    <property type="entry name" value="tRNA_met_Trm1_C"/>
</dbReference>
<keyword evidence="2 9" id="KW-0489">Methyltransferase</keyword>
<dbReference type="Pfam" id="PF02005">
    <property type="entry name" value="TRM"/>
    <property type="match status" value="1"/>
</dbReference>
<comment type="similarity">
    <text evidence="9">Belongs to the class I-like SAM-binding methyltransferase superfamily. Trm1 family.</text>
</comment>
<dbReference type="EC" id="2.1.1.216" evidence="7 9"/>
<protein>
    <recommendedName>
        <fullName evidence="7 9">tRNA (guanine(26)-N(2))-dimethyltransferase</fullName>
        <ecNumber evidence="7 9">2.1.1.216</ecNumber>
    </recommendedName>
</protein>
<dbReference type="PANTHER" id="PTHR10631:SF3">
    <property type="entry name" value="TRNA (GUANINE(26)-N(2))-DIMETHYLTRANSFERASE"/>
    <property type="match status" value="1"/>
</dbReference>
<evidence type="ECO:0000256" key="7">
    <source>
        <dbReference type="ARBA" id="ARBA00039099"/>
    </source>
</evidence>
<evidence type="ECO:0000313" key="11">
    <source>
        <dbReference type="EMBL" id="KAG5416634.1"/>
    </source>
</evidence>
<accession>A0ABQ7P0N8</accession>
<reference evidence="11 12" key="1">
    <citation type="submission" date="2021-03" db="EMBL/GenBank/DDBJ databases">
        <authorList>
            <person name="King G.J."/>
            <person name="Bancroft I."/>
            <person name="Baten A."/>
            <person name="Bloomfield J."/>
            <person name="Borpatragohain P."/>
            <person name="He Z."/>
            <person name="Irish N."/>
            <person name="Irwin J."/>
            <person name="Liu K."/>
            <person name="Mauleon R.P."/>
            <person name="Moore J."/>
            <person name="Morris R."/>
            <person name="Ostergaard L."/>
            <person name="Wang B."/>
            <person name="Wells R."/>
        </authorList>
    </citation>
    <scope>NUCLEOTIDE SEQUENCE [LARGE SCALE GENOMIC DNA]</scope>
    <source>
        <strain evidence="11">R-o-18</strain>
        <tissue evidence="11">Leaf</tissue>
    </source>
</reference>
<dbReference type="CDD" id="cd02440">
    <property type="entry name" value="AdoMet_MTases"/>
    <property type="match status" value="1"/>
</dbReference>
<dbReference type="SUPFAM" id="SSF53335">
    <property type="entry name" value="S-adenosyl-L-methionine-dependent methyltransferases"/>
    <property type="match status" value="1"/>
</dbReference>
<feature type="non-terminal residue" evidence="11">
    <location>
        <position position="1"/>
    </location>
</feature>
<dbReference type="EMBL" id="JADBGQ010000001">
    <property type="protein sequence ID" value="KAG5416634.1"/>
    <property type="molecule type" value="Genomic_DNA"/>
</dbReference>
<feature type="compositionally biased region" description="Basic and acidic residues" evidence="10">
    <location>
        <begin position="580"/>
        <end position="589"/>
    </location>
</feature>
<proteinExistence type="inferred from homology"/>
<name>A0ABQ7P0N8_BRACM</name>
<keyword evidence="1 9" id="KW-0820">tRNA-binding</keyword>
<keyword evidence="3 9" id="KW-0808">Transferase</keyword>
<evidence type="ECO:0000256" key="3">
    <source>
        <dbReference type="ARBA" id="ARBA00022679"/>
    </source>
</evidence>
<dbReference type="Gene3D" id="3.40.50.150">
    <property type="entry name" value="Vaccinia Virus protein VP39"/>
    <property type="match status" value="1"/>
</dbReference>
<dbReference type="Gene3D" id="3.30.56.70">
    <property type="entry name" value="N2,N2-dimethylguanosine tRNA methyltransferase, C-terminal domain"/>
    <property type="match status" value="1"/>
</dbReference>
<feature type="compositionally biased region" description="Acidic residues" evidence="10">
    <location>
        <begin position="564"/>
        <end position="579"/>
    </location>
</feature>
<evidence type="ECO:0000256" key="10">
    <source>
        <dbReference type="SAM" id="MobiDB-lite"/>
    </source>
</evidence>
<keyword evidence="5 9" id="KW-0819">tRNA processing</keyword>